<dbReference type="STRING" id="1314674.A0A0D7BIK3"/>
<dbReference type="GO" id="GO:0030248">
    <property type="term" value="F:cellulose binding"/>
    <property type="evidence" value="ECO:0007669"/>
    <property type="project" value="InterPro"/>
</dbReference>
<evidence type="ECO:0000256" key="2">
    <source>
        <dbReference type="ARBA" id="ARBA00005641"/>
    </source>
</evidence>
<evidence type="ECO:0000256" key="5">
    <source>
        <dbReference type="ARBA" id="ARBA00022801"/>
    </source>
</evidence>
<dbReference type="EC" id="3.2.1.4" evidence="3"/>
<dbReference type="FunFam" id="3.20.20.80:FF:000124">
    <property type="entry name" value="Exported cellulase"/>
    <property type="match status" value="1"/>
</dbReference>
<gene>
    <name evidence="13" type="ORF">CYLTODRAFT_371797</name>
</gene>
<dbReference type="InterPro" id="IPR000254">
    <property type="entry name" value="CBD"/>
</dbReference>
<keyword evidence="6" id="KW-0136">Cellulose degradation</keyword>
<proteinExistence type="inferred from homology"/>
<keyword evidence="8 10" id="KW-0326">Glycosidase</keyword>
<dbReference type="InterPro" id="IPR018087">
    <property type="entry name" value="Glyco_hydro_5_CS"/>
</dbReference>
<dbReference type="GO" id="GO:0005576">
    <property type="term" value="C:extracellular region"/>
    <property type="evidence" value="ECO:0007669"/>
    <property type="project" value="InterPro"/>
</dbReference>
<dbReference type="PROSITE" id="PS51164">
    <property type="entry name" value="CBM1_2"/>
    <property type="match status" value="1"/>
</dbReference>
<keyword evidence="5 10" id="KW-0378">Hydrolase</keyword>
<evidence type="ECO:0000313" key="14">
    <source>
        <dbReference type="Proteomes" id="UP000054007"/>
    </source>
</evidence>
<dbReference type="SMART" id="SM00236">
    <property type="entry name" value="fCBD"/>
    <property type="match status" value="1"/>
</dbReference>
<accession>A0A0D7BIK3</accession>
<evidence type="ECO:0000256" key="9">
    <source>
        <dbReference type="ARBA" id="ARBA00023326"/>
    </source>
</evidence>
<keyword evidence="14" id="KW-1185">Reference proteome</keyword>
<dbReference type="Pfam" id="PF00150">
    <property type="entry name" value="Cellulase"/>
    <property type="match status" value="1"/>
</dbReference>
<organism evidence="13 14">
    <name type="scientific">Cylindrobasidium torrendii FP15055 ss-10</name>
    <dbReference type="NCBI Taxonomy" id="1314674"/>
    <lineage>
        <taxon>Eukaryota</taxon>
        <taxon>Fungi</taxon>
        <taxon>Dikarya</taxon>
        <taxon>Basidiomycota</taxon>
        <taxon>Agaricomycotina</taxon>
        <taxon>Agaricomycetes</taxon>
        <taxon>Agaricomycetidae</taxon>
        <taxon>Agaricales</taxon>
        <taxon>Marasmiineae</taxon>
        <taxon>Physalacriaceae</taxon>
        <taxon>Cylindrobasidium</taxon>
    </lineage>
</organism>
<feature type="chain" id="PRO_5002317343" description="cellulase" evidence="11">
    <location>
        <begin position="22"/>
        <end position="413"/>
    </location>
</feature>
<dbReference type="GO" id="GO:0030245">
    <property type="term" value="P:cellulose catabolic process"/>
    <property type="evidence" value="ECO:0007669"/>
    <property type="project" value="UniProtKB-KW"/>
</dbReference>
<keyword evidence="7" id="KW-0119">Carbohydrate metabolism</keyword>
<evidence type="ECO:0000256" key="8">
    <source>
        <dbReference type="ARBA" id="ARBA00023295"/>
    </source>
</evidence>
<dbReference type="PANTHER" id="PTHR34142:SF5">
    <property type="entry name" value="CBM1 DOMAIN-CONTAINING PROTEIN"/>
    <property type="match status" value="1"/>
</dbReference>
<evidence type="ECO:0000256" key="3">
    <source>
        <dbReference type="ARBA" id="ARBA00012601"/>
    </source>
</evidence>
<evidence type="ECO:0000313" key="13">
    <source>
        <dbReference type="EMBL" id="KIY69904.1"/>
    </source>
</evidence>
<dbReference type="GO" id="GO:0008810">
    <property type="term" value="F:cellulase activity"/>
    <property type="evidence" value="ECO:0007669"/>
    <property type="project" value="UniProtKB-EC"/>
</dbReference>
<evidence type="ECO:0000256" key="7">
    <source>
        <dbReference type="ARBA" id="ARBA00023277"/>
    </source>
</evidence>
<dbReference type="PROSITE" id="PS00562">
    <property type="entry name" value="CBM1_1"/>
    <property type="match status" value="1"/>
</dbReference>
<dbReference type="AlphaFoldDB" id="A0A0D7BIK3"/>
<dbReference type="Pfam" id="PF00734">
    <property type="entry name" value="CBM_1"/>
    <property type="match status" value="1"/>
</dbReference>
<feature type="signal peptide" evidence="11">
    <location>
        <begin position="1"/>
        <end position="21"/>
    </location>
</feature>
<keyword evidence="4 11" id="KW-0732">Signal</keyword>
<name>A0A0D7BIK3_9AGAR</name>
<reference evidence="13 14" key="1">
    <citation type="journal article" date="2015" name="Fungal Genet. Biol.">
        <title>Evolution of novel wood decay mechanisms in Agaricales revealed by the genome sequences of Fistulina hepatica and Cylindrobasidium torrendii.</title>
        <authorList>
            <person name="Floudas D."/>
            <person name="Held B.W."/>
            <person name="Riley R."/>
            <person name="Nagy L.G."/>
            <person name="Koehler G."/>
            <person name="Ransdell A.S."/>
            <person name="Younus H."/>
            <person name="Chow J."/>
            <person name="Chiniquy J."/>
            <person name="Lipzen A."/>
            <person name="Tritt A."/>
            <person name="Sun H."/>
            <person name="Haridas S."/>
            <person name="LaButti K."/>
            <person name="Ohm R.A."/>
            <person name="Kues U."/>
            <person name="Blanchette R.A."/>
            <person name="Grigoriev I.V."/>
            <person name="Minto R.E."/>
            <person name="Hibbett D.S."/>
        </authorList>
    </citation>
    <scope>NUCLEOTIDE SEQUENCE [LARGE SCALE GENOMIC DNA]</scope>
    <source>
        <strain evidence="13 14">FP15055 ss-10</strain>
    </source>
</reference>
<dbReference type="PROSITE" id="PS00659">
    <property type="entry name" value="GLYCOSYL_HYDROL_F5"/>
    <property type="match status" value="1"/>
</dbReference>
<dbReference type="Gene3D" id="3.20.20.80">
    <property type="entry name" value="Glycosidases"/>
    <property type="match status" value="1"/>
</dbReference>
<dbReference type="InterPro" id="IPR001547">
    <property type="entry name" value="Glyco_hydro_5"/>
</dbReference>
<feature type="domain" description="CBM1" evidence="12">
    <location>
        <begin position="21"/>
        <end position="57"/>
    </location>
</feature>
<dbReference type="EMBL" id="KN880476">
    <property type="protein sequence ID" value="KIY69904.1"/>
    <property type="molecule type" value="Genomic_DNA"/>
</dbReference>
<dbReference type="SUPFAM" id="SSF51445">
    <property type="entry name" value="(Trans)glycosidases"/>
    <property type="match status" value="1"/>
</dbReference>
<dbReference type="Proteomes" id="UP000054007">
    <property type="component" value="Unassembled WGS sequence"/>
</dbReference>
<evidence type="ECO:0000256" key="11">
    <source>
        <dbReference type="SAM" id="SignalP"/>
    </source>
</evidence>
<dbReference type="SUPFAM" id="SSF57180">
    <property type="entry name" value="Cellulose-binding domain"/>
    <property type="match status" value="1"/>
</dbReference>
<comment type="similarity">
    <text evidence="2 10">Belongs to the glycosyl hydrolase 5 (cellulase A) family.</text>
</comment>
<evidence type="ECO:0000259" key="12">
    <source>
        <dbReference type="PROSITE" id="PS51164"/>
    </source>
</evidence>
<evidence type="ECO:0000256" key="1">
    <source>
        <dbReference type="ARBA" id="ARBA00000966"/>
    </source>
</evidence>
<protein>
    <recommendedName>
        <fullName evidence="3">cellulase</fullName>
        <ecNumber evidence="3">3.2.1.4</ecNumber>
    </recommendedName>
</protein>
<keyword evidence="9" id="KW-0624">Polysaccharide degradation</keyword>
<comment type="catalytic activity">
    <reaction evidence="1">
        <text>Endohydrolysis of (1-&gt;4)-beta-D-glucosidic linkages in cellulose, lichenin and cereal beta-D-glucans.</text>
        <dbReference type="EC" id="3.2.1.4"/>
    </reaction>
</comment>
<sequence length="413" mass="43339">MRLLTLRNLVASSLVVVSVSAQGQLYAQCGGSGWSGSTACVSGATCTYINDYYSQCLPGSATVSSTTVKTSSTSASSPSSTAAALKYVGVNIAGFDFGCATDGTCVIADVYPPLSSQGGNDGEGQMKHFFNDDGFNTFRLPVGWQFLTNGVVGGTLNDANFQKYDQLVQACLRTGATCIIDIHNYARWNGGVIGQGGPTNEQFAALWTSLAGKYKSQSKVWFGVVNEPHDVADITAWGVTVQAVVTAIRNAGATTQNILLPGNNWASAAAFVSSGSAAALKGITNPDGTNTGLIFDVHKYLDSDNSGTHTECTTNNISEAWEPLSAWLRANGNRQIIVTETGGGNTASCVKYMCEQIKYQAKNSDVILGYVGWSAGNFANTYELSEVPTLSGSTWTDTLLVKSCMAPIAGAQN</sequence>
<dbReference type="InterPro" id="IPR035971">
    <property type="entry name" value="CBD_sf"/>
</dbReference>
<evidence type="ECO:0000256" key="10">
    <source>
        <dbReference type="RuleBase" id="RU361153"/>
    </source>
</evidence>
<dbReference type="InterPro" id="IPR017853">
    <property type="entry name" value="GH"/>
</dbReference>
<evidence type="ECO:0000256" key="4">
    <source>
        <dbReference type="ARBA" id="ARBA00022729"/>
    </source>
</evidence>
<dbReference type="OrthoDB" id="5823761at2759"/>
<dbReference type="PANTHER" id="PTHR34142">
    <property type="entry name" value="ENDO-BETA-1,4-GLUCANASE A"/>
    <property type="match status" value="1"/>
</dbReference>
<evidence type="ECO:0000256" key="6">
    <source>
        <dbReference type="ARBA" id="ARBA00023001"/>
    </source>
</evidence>